<comment type="caution">
    <text evidence="3">The sequence shown here is derived from an EMBL/GenBank/DDBJ whole genome shotgun (WGS) entry which is preliminary data.</text>
</comment>
<evidence type="ECO:0000313" key="3">
    <source>
        <dbReference type="EMBL" id="CAG8730994.1"/>
    </source>
</evidence>
<reference evidence="3" key="1">
    <citation type="submission" date="2021-06" db="EMBL/GenBank/DDBJ databases">
        <authorList>
            <person name="Kallberg Y."/>
            <person name="Tangrot J."/>
            <person name="Rosling A."/>
        </authorList>
    </citation>
    <scope>NUCLEOTIDE SEQUENCE</scope>
    <source>
        <strain evidence="3">MA453B</strain>
    </source>
</reference>
<gene>
    <name evidence="3" type="ORF">DERYTH_LOCUS15119</name>
</gene>
<dbReference type="EMBL" id="CAJVPY010011981">
    <property type="protein sequence ID" value="CAG8730994.1"/>
    <property type="molecule type" value="Genomic_DNA"/>
</dbReference>
<proteinExistence type="predicted"/>
<dbReference type="Proteomes" id="UP000789405">
    <property type="component" value="Unassembled WGS sequence"/>
</dbReference>
<evidence type="ECO:0000259" key="2">
    <source>
        <dbReference type="Pfam" id="PF07971"/>
    </source>
</evidence>
<organism evidence="3 4">
    <name type="scientific">Dentiscutata erythropus</name>
    <dbReference type="NCBI Taxonomy" id="1348616"/>
    <lineage>
        <taxon>Eukaryota</taxon>
        <taxon>Fungi</taxon>
        <taxon>Fungi incertae sedis</taxon>
        <taxon>Mucoromycota</taxon>
        <taxon>Glomeromycotina</taxon>
        <taxon>Glomeromycetes</taxon>
        <taxon>Diversisporales</taxon>
        <taxon>Gigasporaceae</taxon>
        <taxon>Dentiscutata</taxon>
    </lineage>
</organism>
<evidence type="ECO:0000256" key="1">
    <source>
        <dbReference type="SAM" id="SignalP"/>
    </source>
</evidence>
<feature type="domain" description="Glycosyl hydrolase family 92" evidence="2">
    <location>
        <begin position="137"/>
        <end position="180"/>
    </location>
</feature>
<dbReference type="AlphaFoldDB" id="A0A9N9IDF0"/>
<sequence length="200" mass="22408">MLFVLLLLVFNILIESSNLKVNANALSYRKINKRAEIDKVTKFVDPLIGTQNDLSHILTQGGSSKFRGGSIYTVSPSQITGVGHYSGGWNEGSKYSIYFCSQFNKNSSSFGTFWKNFITEKSTFQSSFDIPFDTPAIAKNHSTENIYVQSVKLNGVNWYKTWFRHQDIKNGGILEVEMGDEVSTTWGVNNKENGESIVPP</sequence>
<protein>
    <submittedName>
        <fullName evidence="3">19223_t:CDS:1</fullName>
    </submittedName>
</protein>
<dbReference type="Pfam" id="PF07971">
    <property type="entry name" value="Glyco_hydro_92"/>
    <property type="match status" value="1"/>
</dbReference>
<keyword evidence="1" id="KW-0732">Signal</keyword>
<feature type="chain" id="PRO_5040270948" evidence="1">
    <location>
        <begin position="17"/>
        <end position="200"/>
    </location>
</feature>
<keyword evidence="4" id="KW-1185">Reference proteome</keyword>
<dbReference type="InterPro" id="IPR012939">
    <property type="entry name" value="Glyco_hydro_92"/>
</dbReference>
<feature type="non-terminal residue" evidence="3">
    <location>
        <position position="200"/>
    </location>
</feature>
<name>A0A9N9IDF0_9GLOM</name>
<evidence type="ECO:0000313" key="4">
    <source>
        <dbReference type="Proteomes" id="UP000789405"/>
    </source>
</evidence>
<dbReference type="OrthoDB" id="2348006at2759"/>
<accession>A0A9N9IDF0</accession>
<dbReference type="Gene3D" id="3.30.2080.10">
    <property type="entry name" value="GH92 mannosidase domain"/>
    <property type="match status" value="1"/>
</dbReference>
<feature type="signal peptide" evidence="1">
    <location>
        <begin position="1"/>
        <end position="16"/>
    </location>
</feature>